<evidence type="ECO:0000313" key="3">
    <source>
        <dbReference type="EMBL" id="GBC00864.1"/>
    </source>
</evidence>
<dbReference type="Gene3D" id="1.10.10.60">
    <property type="entry name" value="Homeodomain-like"/>
    <property type="match status" value="1"/>
</dbReference>
<evidence type="ECO:0000313" key="4">
    <source>
        <dbReference type="Proteomes" id="UP000247702"/>
    </source>
</evidence>
<reference evidence="3 4" key="1">
    <citation type="submission" date="2017-11" db="EMBL/GenBank/DDBJ databases">
        <title>The genome of Rhizophagus clarus HR1 reveals common genetic basis of auxotrophy among arbuscular mycorrhizal fungi.</title>
        <authorList>
            <person name="Kobayashi Y."/>
        </authorList>
    </citation>
    <scope>NUCLEOTIDE SEQUENCE [LARGE SCALE GENOMIC DNA]</scope>
    <source>
        <strain evidence="3 4">HR1</strain>
    </source>
</reference>
<comment type="caution">
    <text evidence="3">The sequence shown here is derived from an EMBL/GenBank/DDBJ whole genome shotgun (WGS) entry which is preliminary data.</text>
</comment>
<dbReference type="InterPro" id="IPR044822">
    <property type="entry name" value="Myb_DNA-bind_4"/>
</dbReference>
<name>A0A2Z6RFJ9_9GLOM</name>
<dbReference type="Proteomes" id="UP000247702">
    <property type="component" value="Unassembled WGS sequence"/>
</dbReference>
<feature type="transmembrane region" description="Helical" evidence="1">
    <location>
        <begin position="15"/>
        <end position="39"/>
    </location>
</feature>
<keyword evidence="4" id="KW-1185">Reference proteome</keyword>
<dbReference type="EMBL" id="BEXD01003334">
    <property type="protein sequence ID" value="GBC00864.1"/>
    <property type="molecule type" value="Genomic_DNA"/>
</dbReference>
<evidence type="ECO:0000259" key="2">
    <source>
        <dbReference type="Pfam" id="PF13837"/>
    </source>
</evidence>
<feature type="transmembrane region" description="Helical" evidence="1">
    <location>
        <begin position="46"/>
        <end position="64"/>
    </location>
</feature>
<proteinExistence type="predicted"/>
<organism evidence="3 4">
    <name type="scientific">Rhizophagus clarus</name>
    <dbReference type="NCBI Taxonomy" id="94130"/>
    <lineage>
        <taxon>Eukaryota</taxon>
        <taxon>Fungi</taxon>
        <taxon>Fungi incertae sedis</taxon>
        <taxon>Mucoromycota</taxon>
        <taxon>Glomeromycotina</taxon>
        <taxon>Glomeromycetes</taxon>
        <taxon>Glomerales</taxon>
        <taxon>Glomeraceae</taxon>
        <taxon>Rhizophagus</taxon>
    </lineage>
</organism>
<feature type="domain" description="Myb/SANT-like DNA-binding" evidence="2">
    <location>
        <begin position="63"/>
        <end position="149"/>
    </location>
</feature>
<gene>
    <name evidence="3" type="ORF">RclHR1_00040015</name>
</gene>
<dbReference type="Pfam" id="PF13837">
    <property type="entry name" value="Myb_DNA-bind_4"/>
    <property type="match status" value="1"/>
</dbReference>
<accession>A0A2Z6RFJ9</accession>
<dbReference type="AlphaFoldDB" id="A0A2Z6RFJ9"/>
<keyword evidence="1" id="KW-0812">Transmembrane</keyword>
<keyword evidence="1" id="KW-0472">Membrane</keyword>
<evidence type="ECO:0000256" key="1">
    <source>
        <dbReference type="SAM" id="Phobius"/>
    </source>
</evidence>
<protein>
    <recommendedName>
        <fullName evidence="2">Myb/SANT-like DNA-binding domain-containing protein</fullName>
    </recommendedName>
</protein>
<sequence length="207" mass="25295">MLRKFDLPCNPRNSYVWLMITQNLIIFTLQFSLIEILIINQKKKNISFIVFIFLLIQVLKAMVWSQQEIHTLISIRKTTNQLYWNIFGRLRCIYWNNVANRLNNFCNSRYMGNQCKRKFNSLVTHYNNMELYAANDQRRKRNRIFFDELRTRFWKDPFDRHRHNVARNTRRKSDVRIRKRRREREGLKRGDGGGYVYISGNDENSRY</sequence>
<keyword evidence="1" id="KW-1133">Transmembrane helix</keyword>